<gene>
    <name evidence="1" type="ORF">K0M31_015799</name>
</gene>
<dbReference type="EMBL" id="JAHYIQ010000049">
    <property type="protein sequence ID" value="KAK1117626.1"/>
    <property type="molecule type" value="Genomic_DNA"/>
</dbReference>
<organism evidence="1 2">
    <name type="scientific">Melipona bicolor</name>
    <dbReference type="NCBI Taxonomy" id="60889"/>
    <lineage>
        <taxon>Eukaryota</taxon>
        <taxon>Metazoa</taxon>
        <taxon>Ecdysozoa</taxon>
        <taxon>Arthropoda</taxon>
        <taxon>Hexapoda</taxon>
        <taxon>Insecta</taxon>
        <taxon>Pterygota</taxon>
        <taxon>Neoptera</taxon>
        <taxon>Endopterygota</taxon>
        <taxon>Hymenoptera</taxon>
        <taxon>Apocrita</taxon>
        <taxon>Aculeata</taxon>
        <taxon>Apoidea</taxon>
        <taxon>Anthophila</taxon>
        <taxon>Apidae</taxon>
        <taxon>Melipona</taxon>
    </lineage>
</organism>
<evidence type="ECO:0000313" key="2">
    <source>
        <dbReference type="Proteomes" id="UP001177670"/>
    </source>
</evidence>
<proteinExistence type="predicted"/>
<dbReference type="InterPro" id="IPR038885">
    <property type="entry name" value="PLB1"/>
</dbReference>
<dbReference type="AlphaFoldDB" id="A0AA40KEY6"/>
<evidence type="ECO:0000313" key="1">
    <source>
        <dbReference type="EMBL" id="KAK1117626.1"/>
    </source>
</evidence>
<protein>
    <submittedName>
        <fullName evidence="1">Uncharacterized protein</fullName>
    </submittedName>
</protein>
<name>A0AA40KEY6_9HYME</name>
<comment type="caution">
    <text evidence="1">The sequence shown here is derived from an EMBL/GenBank/DDBJ whole genome shotgun (WGS) entry which is preliminary data.</text>
</comment>
<dbReference type="GO" id="GO:0006644">
    <property type="term" value="P:phospholipid metabolic process"/>
    <property type="evidence" value="ECO:0007669"/>
    <property type="project" value="TreeGrafter"/>
</dbReference>
<sequence length="86" mass="9675">MGKISTKNLVLVLDELKGLLKLIHRLRPGDIDVIAAMGDSLTVSQLPQLMCWSTQQLLVENREISASIGGQETWRFLIFLKFVHSL</sequence>
<dbReference type="GO" id="GO:0004620">
    <property type="term" value="F:phospholipase activity"/>
    <property type="evidence" value="ECO:0007669"/>
    <property type="project" value="InterPro"/>
</dbReference>
<accession>A0AA40KEY6</accession>
<dbReference type="PANTHER" id="PTHR21325">
    <property type="entry name" value="PHOSPHOLIPASE B, PLB1"/>
    <property type="match status" value="1"/>
</dbReference>
<reference evidence="1" key="1">
    <citation type="submission" date="2021-10" db="EMBL/GenBank/DDBJ databases">
        <title>Melipona bicolor Genome sequencing and assembly.</title>
        <authorList>
            <person name="Araujo N.S."/>
            <person name="Arias M.C."/>
        </authorList>
    </citation>
    <scope>NUCLEOTIDE SEQUENCE</scope>
    <source>
        <strain evidence="1">USP_2M_L1-L4_2017</strain>
        <tissue evidence="1">Whole body</tissue>
    </source>
</reference>
<dbReference type="Proteomes" id="UP001177670">
    <property type="component" value="Unassembled WGS sequence"/>
</dbReference>
<keyword evidence="2" id="KW-1185">Reference proteome</keyword>
<dbReference type="PANTHER" id="PTHR21325:SF31">
    <property type="entry name" value="GH22081P-RELATED"/>
    <property type="match status" value="1"/>
</dbReference>